<organism evidence="1 2">
    <name type="scientific">Geomonas terrae</name>
    <dbReference type="NCBI Taxonomy" id="2562681"/>
    <lineage>
        <taxon>Bacteria</taxon>
        <taxon>Pseudomonadati</taxon>
        <taxon>Thermodesulfobacteriota</taxon>
        <taxon>Desulfuromonadia</taxon>
        <taxon>Geobacterales</taxon>
        <taxon>Geobacteraceae</taxon>
        <taxon>Geomonas</taxon>
    </lineage>
</organism>
<name>A0A4V3NZ52_9BACT</name>
<gene>
    <name evidence="1" type="ORF">E4633_19335</name>
</gene>
<comment type="caution">
    <text evidence="1">The sequence shown here is derived from an EMBL/GenBank/DDBJ whole genome shotgun (WGS) entry which is preliminary data.</text>
</comment>
<dbReference type="AlphaFoldDB" id="A0A4V3NZ52"/>
<dbReference type="RefSeq" id="WP_135872808.1">
    <property type="nucleotide sequence ID" value="NZ_SRSC01000005.1"/>
</dbReference>
<proteinExistence type="predicted"/>
<keyword evidence="2" id="KW-1185">Reference proteome</keyword>
<dbReference type="Proteomes" id="UP000306416">
    <property type="component" value="Unassembled WGS sequence"/>
</dbReference>
<evidence type="ECO:0000313" key="2">
    <source>
        <dbReference type="Proteomes" id="UP000306416"/>
    </source>
</evidence>
<evidence type="ECO:0000313" key="1">
    <source>
        <dbReference type="EMBL" id="TGU70342.1"/>
    </source>
</evidence>
<accession>A0A4V3NZ52</accession>
<dbReference type="EMBL" id="SRSC01000005">
    <property type="protein sequence ID" value="TGU70342.1"/>
    <property type="molecule type" value="Genomic_DNA"/>
</dbReference>
<protein>
    <submittedName>
        <fullName evidence="1">Uncharacterized protein</fullName>
    </submittedName>
</protein>
<sequence length="92" mass="10912">MKAEVVSVRYRIPLTGVQAEKLRRTWPNGEPFYPYEKMERYLEPLLVEDLNWHHYSGDYLYFTVYGGDIEATLADALKVFEERLALLEGKRR</sequence>
<reference evidence="1 2" key="1">
    <citation type="submission" date="2019-04" db="EMBL/GenBank/DDBJ databases">
        <title>Geobacter oryzae sp. nov., ferric-reducing bacteria isolated from paddy soil.</title>
        <authorList>
            <person name="Xu Z."/>
            <person name="Masuda Y."/>
            <person name="Itoh H."/>
            <person name="Senoo K."/>
        </authorList>
    </citation>
    <scope>NUCLEOTIDE SEQUENCE [LARGE SCALE GENOMIC DNA]</scope>
    <source>
        <strain evidence="1 2">Red111</strain>
    </source>
</reference>